<evidence type="ECO:0000313" key="2">
    <source>
        <dbReference type="Proteomes" id="UP000647836"/>
    </source>
</evidence>
<sequence length="56" mass="6729">MRYYLCRDVAILRLYILLYSDLLTRDRSKFFTRKIILSTQGKLTTEVYDAIALCKY</sequence>
<comment type="caution">
    <text evidence="1">The sequence shown here is derived from an EMBL/GenBank/DDBJ whole genome shotgun (WGS) entry which is preliminary data.</text>
</comment>
<dbReference type="RefSeq" id="WP_194044011.1">
    <property type="nucleotide sequence ID" value="NZ_JADEXF010000342.1"/>
</dbReference>
<dbReference type="Proteomes" id="UP000647836">
    <property type="component" value="Unassembled WGS sequence"/>
</dbReference>
<evidence type="ECO:0000313" key="1">
    <source>
        <dbReference type="EMBL" id="MBE9105668.1"/>
    </source>
</evidence>
<protein>
    <submittedName>
        <fullName evidence="1">Uncharacterized protein</fullName>
    </submittedName>
</protein>
<name>A0ABR9TZ14_9NOSO</name>
<organism evidence="1 2">
    <name type="scientific">Nostoc cf. edaphicum LEGE 07299</name>
    <dbReference type="NCBI Taxonomy" id="2777974"/>
    <lineage>
        <taxon>Bacteria</taxon>
        <taxon>Bacillati</taxon>
        <taxon>Cyanobacteriota</taxon>
        <taxon>Cyanophyceae</taxon>
        <taxon>Nostocales</taxon>
        <taxon>Nostocaceae</taxon>
        <taxon>Nostoc</taxon>
    </lineage>
</organism>
<dbReference type="EMBL" id="JADEXF010000342">
    <property type="protein sequence ID" value="MBE9105668.1"/>
    <property type="molecule type" value="Genomic_DNA"/>
</dbReference>
<proteinExistence type="predicted"/>
<keyword evidence="2" id="KW-1185">Reference proteome</keyword>
<gene>
    <name evidence="1" type="ORF">IQ229_12150</name>
</gene>
<reference evidence="1 2" key="1">
    <citation type="submission" date="2020-10" db="EMBL/GenBank/DDBJ databases">
        <authorList>
            <person name="Castelo-Branco R."/>
            <person name="Eusebio N."/>
            <person name="Adriana R."/>
            <person name="Vieira A."/>
            <person name="Brugerolle De Fraissinette N."/>
            <person name="Rezende De Castro R."/>
            <person name="Schneider M.P."/>
            <person name="Vasconcelos V."/>
            <person name="Leao P.N."/>
        </authorList>
    </citation>
    <scope>NUCLEOTIDE SEQUENCE [LARGE SCALE GENOMIC DNA]</scope>
    <source>
        <strain evidence="1 2">LEGE 07299</strain>
    </source>
</reference>
<accession>A0ABR9TZ14</accession>